<evidence type="ECO:0000256" key="6">
    <source>
        <dbReference type="ARBA" id="ARBA00023049"/>
    </source>
</evidence>
<dbReference type="EMBL" id="JBEPLS010000011">
    <property type="protein sequence ID" value="MET3605030.1"/>
    <property type="molecule type" value="Genomic_DNA"/>
</dbReference>
<dbReference type="PANTHER" id="PTHR21666:SF288">
    <property type="entry name" value="CELL DIVISION PROTEIN YTFB"/>
    <property type="match status" value="1"/>
</dbReference>
<keyword evidence="4 10" id="KW-0378">Hydrolase</keyword>
<dbReference type="Gene3D" id="2.70.70.10">
    <property type="entry name" value="Glucose Permease (Domain IIA)"/>
    <property type="match status" value="1"/>
</dbReference>
<keyword evidence="5" id="KW-0862">Zinc</keyword>
<dbReference type="Pfam" id="PF01551">
    <property type="entry name" value="Peptidase_M23"/>
    <property type="match status" value="1"/>
</dbReference>
<dbReference type="PANTHER" id="PTHR21666">
    <property type="entry name" value="PEPTIDASE-RELATED"/>
    <property type="match status" value="1"/>
</dbReference>
<evidence type="ECO:0000256" key="2">
    <source>
        <dbReference type="ARBA" id="ARBA00022670"/>
    </source>
</evidence>
<dbReference type="InterPro" id="IPR016047">
    <property type="entry name" value="M23ase_b-sheet_dom"/>
</dbReference>
<dbReference type="GO" id="GO:0016787">
    <property type="term" value="F:hydrolase activity"/>
    <property type="evidence" value="ECO:0007669"/>
    <property type="project" value="UniProtKB-KW"/>
</dbReference>
<feature type="transmembrane region" description="Helical" evidence="8">
    <location>
        <begin position="26"/>
        <end position="49"/>
    </location>
</feature>
<proteinExistence type="predicted"/>
<keyword evidence="2" id="KW-0645">Protease</keyword>
<keyword evidence="11" id="KW-1185">Reference proteome</keyword>
<comment type="caution">
    <text evidence="10">The sequence shown here is derived from an EMBL/GenBank/DDBJ whole genome shotgun (WGS) entry which is preliminary data.</text>
</comment>
<keyword evidence="8" id="KW-1133">Transmembrane helix</keyword>
<organism evidence="10 11">
    <name type="scientific">Sphaerotilus sulfidivorans</name>
    <dbReference type="NCBI Taxonomy" id="639200"/>
    <lineage>
        <taxon>Bacteria</taxon>
        <taxon>Pseudomonadati</taxon>
        <taxon>Pseudomonadota</taxon>
        <taxon>Betaproteobacteria</taxon>
        <taxon>Burkholderiales</taxon>
        <taxon>Sphaerotilaceae</taxon>
        <taxon>Sphaerotilus</taxon>
    </lineage>
</organism>
<comment type="cofactor">
    <cofactor evidence="1">
        <name>Zn(2+)</name>
        <dbReference type="ChEBI" id="CHEBI:29105"/>
    </cofactor>
</comment>
<dbReference type="SUPFAM" id="SSF51261">
    <property type="entry name" value="Duplicated hybrid motif"/>
    <property type="match status" value="1"/>
</dbReference>
<dbReference type="InterPro" id="IPR050570">
    <property type="entry name" value="Cell_wall_metabolism_enzyme"/>
</dbReference>
<feature type="region of interest" description="Disordered" evidence="7">
    <location>
        <begin position="444"/>
        <end position="472"/>
    </location>
</feature>
<evidence type="ECO:0000259" key="9">
    <source>
        <dbReference type="Pfam" id="PF01551"/>
    </source>
</evidence>
<evidence type="ECO:0000256" key="4">
    <source>
        <dbReference type="ARBA" id="ARBA00022801"/>
    </source>
</evidence>
<dbReference type="RefSeq" id="WP_244954316.1">
    <property type="nucleotide sequence ID" value="NZ_CP035708.1"/>
</dbReference>
<gene>
    <name evidence="10" type="ORF">ABIC99_002855</name>
</gene>
<evidence type="ECO:0000256" key="7">
    <source>
        <dbReference type="SAM" id="MobiDB-lite"/>
    </source>
</evidence>
<feature type="domain" description="M23ase beta-sheet core" evidence="9">
    <location>
        <begin position="324"/>
        <end position="418"/>
    </location>
</feature>
<dbReference type="InterPro" id="IPR011055">
    <property type="entry name" value="Dup_hybrid_motif"/>
</dbReference>
<reference evidence="10 11" key="1">
    <citation type="submission" date="2024-06" db="EMBL/GenBank/DDBJ databases">
        <title>Genomic Encyclopedia of Type Strains, Phase IV (KMG-IV): sequencing the most valuable type-strain genomes for metagenomic binning, comparative biology and taxonomic classification.</title>
        <authorList>
            <person name="Goeker M."/>
        </authorList>
    </citation>
    <scope>NUCLEOTIDE SEQUENCE [LARGE SCALE GENOMIC DNA]</scope>
    <source>
        <strain evidence="10 11">D-501</strain>
    </source>
</reference>
<evidence type="ECO:0000313" key="11">
    <source>
        <dbReference type="Proteomes" id="UP001549111"/>
    </source>
</evidence>
<keyword evidence="8" id="KW-0812">Transmembrane</keyword>
<name>A0ABV2IQ06_9BURK</name>
<keyword evidence="8" id="KW-0472">Membrane</keyword>
<evidence type="ECO:0000256" key="3">
    <source>
        <dbReference type="ARBA" id="ARBA00022723"/>
    </source>
</evidence>
<protein>
    <submittedName>
        <fullName evidence="10">Murein DD-endopeptidase MepM/ murein hydrolase activator NlpD</fullName>
    </submittedName>
</protein>
<evidence type="ECO:0000256" key="8">
    <source>
        <dbReference type="SAM" id="Phobius"/>
    </source>
</evidence>
<sequence>MNKLGEKVRLQLAHADLTIRRHPKTFSAIVTAALTFSGVTAFGVAPLSMIDSTPKNVQTVVETVTPSGLDEQAEALAEYEMLLHRTDLTRSTDTADTLLRRLGVSDPEAAQFLRTDPAARTILSGRPGKMLQAVTESTPGGGQLQELVVRGPAADSAQNSTHFTRITVRRDDSGLKATSEQLPMQVETRTGAATISSTLFAAADEARLPDAVTGQIAEMFGSDIDFRRELRKGDRFSVVYETMTADGEPVTWGTSSGRVLAARFINGNDTHAAVWFQEPGTKGAYFSPDGKSKAKAFLASPLAFSRVTSGFAMRFHPIMQTWRAHLGVDYGAPTGTPVRVVGDGVVDFAGVQNGYGNVVIVKHSGDRATVYAHLSRIDVRKGQSVSQSDLIGAVGATGWATGPHLHFEFKVKGAHVDPMQIARAAQATELSAAARARFDSMSRQLQEQLASAERDQATRSASAAVPRRQRME</sequence>
<keyword evidence="6" id="KW-0482">Metalloprotease</keyword>
<dbReference type="Proteomes" id="UP001549111">
    <property type="component" value="Unassembled WGS sequence"/>
</dbReference>
<evidence type="ECO:0000256" key="5">
    <source>
        <dbReference type="ARBA" id="ARBA00022833"/>
    </source>
</evidence>
<evidence type="ECO:0000256" key="1">
    <source>
        <dbReference type="ARBA" id="ARBA00001947"/>
    </source>
</evidence>
<evidence type="ECO:0000313" key="10">
    <source>
        <dbReference type="EMBL" id="MET3605030.1"/>
    </source>
</evidence>
<dbReference type="Gene3D" id="3.10.450.350">
    <property type="match status" value="2"/>
</dbReference>
<accession>A0ABV2IQ06</accession>
<dbReference type="CDD" id="cd12797">
    <property type="entry name" value="M23_peptidase"/>
    <property type="match status" value="1"/>
</dbReference>
<keyword evidence="3" id="KW-0479">Metal-binding</keyword>